<dbReference type="PROSITE" id="PS00086">
    <property type="entry name" value="CYTOCHROME_P450"/>
    <property type="match status" value="1"/>
</dbReference>
<comment type="similarity">
    <text evidence="1 7">Belongs to the cytochrome P450 family.</text>
</comment>
<dbReference type="PANTHER" id="PTHR24286">
    <property type="entry name" value="CYTOCHROME P450 26"/>
    <property type="match status" value="1"/>
</dbReference>
<evidence type="ECO:0000313" key="9">
    <source>
        <dbReference type="Proteomes" id="UP001217838"/>
    </source>
</evidence>
<proteinExistence type="inferred from homology"/>
<keyword evidence="3 7" id="KW-0479">Metal-binding</keyword>
<keyword evidence="6 7" id="KW-0503">Monooxygenase</keyword>
<dbReference type="RefSeq" id="WP_271994433.1">
    <property type="nucleotide sequence ID" value="NZ_JAQNDN010000001.1"/>
</dbReference>
<keyword evidence="5 7" id="KW-0408">Iron</keyword>
<organism evidence="8 9">
    <name type="scientific">Nannocystis radixulma</name>
    <dbReference type="NCBI Taxonomy" id="2995305"/>
    <lineage>
        <taxon>Bacteria</taxon>
        <taxon>Pseudomonadati</taxon>
        <taxon>Myxococcota</taxon>
        <taxon>Polyangia</taxon>
        <taxon>Nannocystales</taxon>
        <taxon>Nannocystaceae</taxon>
        <taxon>Nannocystis</taxon>
    </lineage>
</organism>
<keyword evidence="4 7" id="KW-0560">Oxidoreductase</keyword>
<evidence type="ECO:0000256" key="6">
    <source>
        <dbReference type="ARBA" id="ARBA00023033"/>
    </source>
</evidence>
<reference evidence="8 9" key="1">
    <citation type="submission" date="2022-11" db="EMBL/GenBank/DDBJ databases">
        <title>Minimal conservation of predation-associated metabolite biosynthetic gene clusters underscores biosynthetic potential of Myxococcota including descriptions for ten novel species: Archangium lansinium sp. nov., Myxococcus landrumus sp. nov., Nannocystis bai.</title>
        <authorList>
            <person name="Ahearne A."/>
            <person name="Stevens C."/>
            <person name="Dowd S."/>
        </authorList>
    </citation>
    <scope>NUCLEOTIDE SEQUENCE [LARGE SCALE GENOMIC DNA]</scope>
    <source>
        <strain evidence="8 9">NCELM</strain>
    </source>
</reference>
<evidence type="ECO:0000256" key="3">
    <source>
        <dbReference type="ARBA" id="ARBA00022723"/>
    </source>
</evidence>
<sequence length="451" mass="50201">MTTPTVSASQRLPPGRSGLPFVGEWFQILFNPRFGAERRAEFGPVSRTRLFGRDMALLAGPENNMLLFRGEHKFVEATWPASTLKLLGPNTLSTQEGELHLRRRRLLAQAFRPKALVGYLPAMQSRITAAIEHWLRRGELALYPEIRTLTFEIAAALMMGARERTDLALVHDFETFAAGLFTIPADLPLTAFGRAKRARRRLIAHLHAAIDARLRSGETGQDVLGLLLAARDDDGSALGREELAEQMLVLLFAGHETLTSGLTNFCMLMAQHPAIYERVCAEVRRVTPEGPLTVEALARLADTERALAETLRLQPPVAAAFRKCIRGFEVEGFTVPQGWLTGYRIRDTHRDASLFEEPGRFDPDRFAVFEETCPHGRVHAHAHDGRYLPFGGGARICLGMEFARLEMRAFAALLARRCALALAPDQDLTMKQVPVPRPRSGVVMRLSPRTS</sequence>
<evidence type="ECO:0000256" key="2">
    <source>
        <dbReference type="ARBA" id="ARBA00022617"/>
    </source>
</evidence>
<evidence type="ECO:0000313" key="8">
    <source>
        <dbReference type="EMBL" id="MDC0666744.1"/>
    </source>
</evidence>
<gene>
    <name evidence="8" type="ORF">POL58_03315</name>
</gene>
<dbReference type="Gene3D" id="1.10.630.10">
    <property type="entry name" value="Cytochrome P450"/>
    <property type="match status" value="1"/>
</dbReference>
<dbReference type="PANTHER" id="PTHR24286:SF384">
    <property type="entry name" value="P450, PUTATIVE (EUROFUNG)-RELATED"/>
    <property type="match status" value="1"/>
</dbReference>
<protein>
    <submittedName>
        <fullName evidence="8">Cytochrome P450</fullName>
    </submittedName>
</protein>
<evidence type="ECO:0000256" key="5">
    <source>
        <dbReference type="ARBA" id="ARBA00023004"/>
    </source>
</evidence>
<evidence type="ECO:0000256" key="7">
    <source>
        <dbReference type="RuleBase" id="RU000461"/>
    </source>
</evidence>
<dbReference type="InterPro" id="IPR036396">
    <property type="entry name" value="Cyt_P450_sf"/>
</dbReference>
<dbReference type="PRINTS" id="PR00385">
    <property type="entry name" value="P450"/>
</dbReference>
<dbReference type="PRINTS" id="PR00463">
    <property type="entry name" value="EP450I"/>
</dbReference>
<dbReference type="InterPro" id="IPR002401">
    <property type="entry name" value="Cyt_P450_E_grp-I"/>
</dbReference>
<keyword evidence="9" id="KW-1185">Reference proteome</keyword>
<comment type="caution">
    <text evidence="8">The sequence shown here is derived from an EMBL/GenBank/DDBJ whole genome shotgun (WGS) entry which is preliminary data.</text>
</comment>
<dbReference type="EMBL" id="JAQNDN010000001">
    <property type="protein sequence ID" value="MDC0666744.1"/>
    <property type="molecule type" value="Genomic_DNA"/>
</dbReference>
<evidence type="ECO:0000256" key="1">
    <source>
        <dbReference type="ARBA" id="ARBA00010617"/>
    </source>
</evidence>
<name>A0ABT5AY26_9BACT</name>
<dbReference type="InterPro" id="IPR001128">
    <property type="entry name" value="Cyt_P450"/>
</dbReference>
<keyword evidence="2 7" id="KW-0349">Heme</keyword>
<dbReference type="InterPro" id="IPR017972">
    <property type="entry name" value="Cyt_P450_CS"/>
</dbReference>
<dbReference type="Proteomes" id="UP001217838">
    <property type="component" value="Unassembled WGS sequence"/>
</dbReference>
<evidence type="ECO:0000256" key="4">
    <source>
        <dbReference type="ARBA" id="ARBA00023002"/>
    </source>
</evidence>
<dbReference type="Pfam" id="PF00067">
    <property type="entry name" value="p450"/>
    <property type="match status" value="1"/>
</dbReference>
<dbReference type="SUPFAM" id="SSF48264">
    <property type="entry name" value="Cytochrome P450"/>
    <property type="match status" value="1"/>
</dbReference>
<accession>A0ABT5AY26</accession>